<name>A0A0C3HLA1_OIDMZ</name>
<proteinExistence type="predicted"/>
<accession>A0A0C3HLA1</accession>
<dbReference type="SUPFAM" id="SSF53098">
    <property type="entry name" value="Ribonuclease H-like"/>
    <property type="match status" value="1"/>
</dbReference>
<dbReference type="InterPro" id="IPR051132">
    <property type="entry name" value="3-5_Exonuclease_domain"/>
</dbReference>
<dbReference type="EMBL" id="KN832873">
    <property type="protein sequence ID" value="KIN03810.1"/>
    <property type="molecule type" value="Genomic_DNA"/>
</dbReference>
<evidence type="ECO:0000256" key="1">
    <source>
        <dbReference type="ARBA" id="ARBA00022722"/>
    </source>
</evidence>
<gene>
    <name evidence="5" type="ORF">OIDMADRAFT_177901</name>
</gene>
<evidence type="ECO:0000256" key="3">
    <source>
        <dbReference type="SAM" id="MobiDB-lite"/>
    </source>
</evidence>
<protein>
    <recommendedName>
        <fullName evidence="4">3'-5' exonuclease domain-containing protein</fullName>
    </recommendedName>
</protein>
<feature type="compositionally biased region" description="Low complexity" evidence="3">
    <location>
        <begin position="448"/>
        <end position="460"/>
    </location>
</feature>
<dbReference type="OrthoDB" id="1920326at2759"/>
<dbReference type="AlphaFoldDB" id="A0A0C3HLA1"/>
<dbReference type="STRING" id="913774.A0A0C3HLA1"/>
<dbReference type="InterPro" id="IPR036397">
    <property type="entry name" value="RNaseH_sf"/>
</dbReference>
<dbReference type="SMART" id="SM00474">
    <property type="entry name" value="35EXOc"/>
    <property type="match status" value="1"/>
</dbReference>
<reference evidence="6" key="2">
    <citation type="submission" date="2015-01" db="EMBL/GenBank/DDBJ databases">
        <title>Evolutionary Origins and Diversification of the Mycorrhizal Mutualists.</title>
        <authorList>
            <consortium name="DOE Joint Genome Institute"/>
            <consortium name="Mycorrhizal Genomics Consortium"/>
            <person name="Kohler A."/>
            <person name="Kuo A."/>
            <person name="Nagy L.G."/>
            <person name="Floudas D."/>
            <person name="Copeland A."/>
            <person name="Barry K.W."/>
            <person name="Cichocki N."/>
            <person name="Veneault-Fourrey C."/>
            <person name="LaButti K."/>
            <person name="Lindquist E.A."/>
            <person name="Lipzen A."/>
            <person name="Lundell T."/>
            <person name="Morin E."/>
            <person name="Murat C."/>
            <person name="Riley R."/>
            <person name="Ohm R."/>
            <person name="Sun H."/>
            <person name="Tunlid A."/>
            <person name="Henrissat B."/>
            <person name="Grigoriev I.V."/>
            <person name="Hibbett D.S."/>
            <person name="Martin F."/>
        </authorList>
    </citation>
    <scope>NUCLEOTIDE SEQUENCE [LARGE SCALE GENOMIC DNA]</scope>
    <source>
        <strain evidence="6">Zn</strain>
    </source>
</reference>
<evidence type="ECO:0000256" key="2">
    <source>
        <dbReference type="ARBA" id="ARBA00022801"/>
    </source>
</evidence>
<keyword evidence="2" id="KW-0378">Hydrolase</keyword>
<dbReference type="InterPro" id="IPR002562">
    <property type="entry name" value="3'-5'_exonuclease_dom"/>
</dbReference>
<dbReference type="GO" id="GO:0008408">
    <property type="term" value="F:3'-5' exonuclease activity"/>
    <property type="evidence" value="ECO:0007669"/>
    <property type="project" value="InterPro"/>
</dbReference>
<dbReference type="GO" id="GO:0005737">
    <property type="term" value="C:cytoplasm"/>
    <property type="evidence" value="ECO:0007669"/>
    <property type="project" value="TreeGrafter"/>
</dbReference>
<feature type="domain" description="3'-5' exonuclease" evidence="4">
    <location>
        <begin position="186"/>
        <end position="376"/>
    </location>
</feature>
<evidence type="ECO:0000259" key="4">
    <source>
        <dbReference type="SMART" id="SM00474"/>
    </source>
</evidence>
<dbReference type="GO" id="GO:0003676">
    <property type="term" value="F:nucleic acid binding"/>
    <property type="evidence" value="ECO:0007669"/>
    <property type="project" value="InterPro"/>
</dbReference>
<organism evidence="5 6">
    <name type="scientific">Oidiodendron maius (strain Zn)</name>
    <dbReference type="NCBI Taxonomy" id="913774"/>
    <lineage>
        <taxon>Eukaryota</taxon>
        <taxon>Fungi</taxon>
        <taxon>Dikarya</taxon>
        <taxon>Ascomycota</taxon>
        <taxon>Pezizomycotina</taxon>
        <taxon>Leotiomycetes</taxon>
        <taxon>Leotiomycetes incertae sedis</taxon>
        <taxon>Myxotrichaceae</taxon>
        <taxon>Oidiodendron</taxon>
    </lineage>
</organism>
<dbReference type="Gene3D" id="3.30.420.10">
    <property type="entry name" value="Ribonuclease H-like superfamily/Ribonuclease H"/>
    <property type="match status" value="1"/>
</dbReference>
<dbReference type="GO" id="GO:0006139">
    <property type="term" value="P:nucleobase-containing compound metabolic process"/>
    <property type="evidence" value="ECO:0007669"/>
    <property type="project" value="InterPro"/>
</dbReference>
<evidence type="ECO:0000313" key="5">
    <source>
        <dbReference type="EMBL" id="KIN03810.1"/>
    </source>
</evidence>
<dbReference type="Pfam" id="PF01612">
    <property type="entry name" value="DNA_pol_A_exo1"/>
    <property type="match status" value="1"/>
</dbReference>
<dbReference type="InParanoid" id="A0A0C3HLA1"/>
<dbReference type="CDD" id="cd06141">
    <property type="entry name" value="WRN_exo"/>
    <property type="match status" value="1"/>
</dbReference>
<dbReference type="Proteomes" id="UP000054321">
    <property type="component" value="Unassembled WGS sequence"/>
</dbReference>
<evidence type="ECO:0000313" key="6">
    <source>
        <dbReference type="Proteomes" id="UP000054321"/>
    </source>
</evidence>
<dbReference type="PANTHER" id="PTHR13620:SF104">
    <property type="entry name" value="EXONUCLEASE 3'-5' DOMAIN-CONTAINING PROTEIN 2"/>
    <property type="match status" value="1"/>
</dbReference>
<reference evidence="5 6" key="1">
    <citation type="submission" date="2014-04" db="EMBL/GenBank/DDBJ databases">
        <authorList>
            <consortium name="DOE Joint Genome Institute"/>
            <person name="Kuo A."/>
            <person name="Martino E."/>
            <person name="Perotto S."/>
            <person name="Kohler A."/>
            <person name="Nagy L.G."/>
            <person name="Floudas D."/>
            <person name="Copeland A."/>
            <person name="Barry K.W."/>
            <person name="Cichocki N."/>
            <person name="Veneault-Fourrey C."/>
            <person name="LaButti K."/>
            <person name="Lindquist E.A."/>
            <person name="Lipzen A."/>
            <person name="Lundell T."/>
            <person name="Morin E."/>
            <person name="Murat C."/>
            <person name="Sun H."/>
            <person name="Tunlid A."/>
            <person name="Henrissat B."/>
            <person name="Grigoriev I.V."/>
            <person name="Hibbett D.S."/>
            <person name="Martin F."/>
            <person name="Nordberg H.P."/>
            <person name="Cantor M.N."/>
            <person name="Hua S.X."/>
        </authorList>
    </citation>
    <scope>NUCLEOTIDE SEQUENCE [LARGE SCALE GENOMIC DNA]</scope>
    <source>
        <strain evidence="5 6">Zn</strain>
    </source>
</reference>
<keyword evidence="6" id="KW-1185">Reference proteome</keyword>
<dbReference type="GO" id="GO:0005634">
    <property type="term" value="C:nucleus"/>
    <property type="evidence" value="ECO:0007669"/>
    <property type="project" value="TreeGrafter"/>
</dbReference>
<feature type="region of interest" description="Disordered" evidence="3">
    <location>
        <begin position="448"/>
        <end position="477"/>
    </location>
</feature>
<dbReference type="HOGENOM" id="CLU_016103_0_0_1"/>
<dbReference type="PANTHER" id="PTHR13620">
    <property type="entry name" value="3-5 EXONUCLEASE"/>
    <property type="match status" value="1"/>
</dbReference>
<dbReference type="InterPro" id="IPR012337">
    <property type="entry name" value="RNaseH-like_sf"/>
</dbReference>
<keyword evidence="1" id="KW-0540">Nuclease</keyword>
<dbReference type="FunFam" id="3.30.420.10:FF:000100">
    <property type="entry name" value="3'-5' exonuclease/helicase (Wrn), putative"/>
    <property type="match status" value="1"/>
</dbReference>
<sequence>MLLSSYGALRLGKVLSISSKSTVTQFEGISNLATMSARPGMAWFGNGQSFSSVTRSIKAPNLQGVWNPGHGIVFGAGMSTGAPRSMASFSKIEDESVSSTTKPTTTAGIAASTINGSAATTVDLANEDVPDDPEQDELPLSTISFKMSEEMFRGARNAVPGSPESFWSHALYRGPGADDTEQKVKIHYCRSTHTTQRVLEQYFMNKTVLGFDIEWKPDAYRNGGIKKNVSLIQLASEDRIALFHIALFSGDRAEHLVAPGLKAIMEDPSITKVGVAIKADCTRLRKFLDIHSRGLFELSHLHKLVKFSSSKDYKLINKRLVPLATQVQEHLHLPLFKGDVRGSDWSQTLAMDQIVYAASDSYAGIHLFDALEIKRKALNPTPPRPYHAEEDRPIRLAEGIEIFTDEELDPDEPVPTITRRKYTKLSSSYLAAAAETIELDPDFEIKTSSSPTLPLSPSPSATRSKSTPKPAPQHKHPVVLAGDSLSASYRSSHPSNRASPASLRCYFIWYHNPDLSLQDVAALLRDVPLQITTVVNYILESIKLEKLPYEKERLQNVLGTLPKEIIWGRYRALAKACDEVQGEEQRLTSIMTSYGKIP</sequence>